<gene>
    <name evidence="2" type="ORF">SAMN02745157_0039</name>
</gene>
<dbReference type="AlphaFoldDB" id="A0A1M5NXS0"/>
<dbReference type="STRING" id="1122133.SAMN02745157_0039"/>
<feature type="transmembrane region" description="Helical" evidence="1">
    <location>
        <begin position="139"/>
        <end position="159"/>
    </location>
</feature>
<keyword evidence="1" id="KW-0812">Transmembrane</keyword>
<proteinExistence type="predicted"/>
<protein>
    <recommendedName>
        <fullName evidence="4">Yip1 domain-containing protein</fullName>
    </recommendedName>
</protein>
<feature type="transmembrane region" description="Helical" evidence="1">
    <location>
        <begin position="113"/>
        <end position="133"/>
    </location>
</feature>
<evidence type="ECO:0000313" key="3">
    <source>
        <dbReference type="Proteomes" id="UP000184485"/>
    </source>
</evidence>
<dbReference type="OrthoDB" id="9811204at2"/>
<keyword evidence="1" id="KW-1133">Transmembrane helix</keyword>
<feature type="transmembrane region" description="Helical" evidence="1">
    <location>
        <begin position="166"/>
        <end position="188"/>
    </location>
</feature>
<evidence type="ECO:0008006" key="4">
    <source>
        <dbReference type="Google" id="ProtNLM"/>
    </source>
</evidence>
<organism evidence="2 3">
    <name type="scientific">Kaistia soli DSM 19436</name>
    <dbReference type="NCBI Taxonomy" id="1122133"/>
    <lineage>
        <taxon>Bacteria</taxon>
        <taxon>Pseudomonadati</taxon>
        <taxon>Pseudomonadota</taxon>
        <taxon>Alphaproteobacteria</taxon>
        <taxon>Hyphomicrobiales</taxon>
        <taxon>Kaistiaceae</taxon>
        <taxon>Kaistia</taxon>
    </lineage>
</organism>
<sequence>MFDPASIAAIRSAFDLFLGRRDALARFDVSIDGFWHSFRAIFYVLPFFAINAAVEHRMMLSDAVVENVSDGAFVAARLVDYGIDWIAMPALLALFAQRLGISRTFAPYIVVRNWALVVMSAPQALVSLLLGFGMLSFEISAAVSMIILGVMLRFHYLIIRWTLAKSVAFSIGLVAADIALSLVLSEVIDRLFGL</sequence>
<accession>A0A1M5NXS0</accession>
<dbReference type="EMBL" id="FQUP01000010">
    <property type="protein sequence ID" value="SHG94320.1"/>
    <property type="molecule type" value="Genomic_DNA"/>
</dbReference>
<dbReference type="RefSeq" id="WP_073058549.1">
    <property type="nucleotide sequence ID" value="NZ_FQUP01000010.1"/>
</dbReference>
<dbReference type="Proteomes" id="UP000184485">
    <property type="component" value="Unassembled WGS sequence"/>
</dbReference>
<feature type="transmembrane region" description="Helical" evidence="1">
    <location>
        <begin position="34"/>
        <end position="54"/>
    </location>
</feature>
<evidence type="ECO:0000313" key="2">
    <source>
        <dbReference type="EMBL" id="SHG94320.1"/>
    </source>
</evidence>
<evidence type="ECO:0000256" key="1">
    <source>
        <dbReference type="SAM" id="Phobius"/>
    </source>
</evidence>
<keyword evidence="3" id="KW-1185">Reference proteome</keyword>
<keyword evidence="1" id="KW-0472">Membrane</keyword>
<name>A0A1M5NXS0_9HYPH</name>
<reference evidence="2 3" key="1">
    <citation type="submission" date="2016-11" db="EMBL/GenBank/DDBJ databases">
        <authorList>
            <person name="Jaros S."/>
            <person name="Januszkiewicz K."/>
            <person name="Wedrychowicz H."/>
        </authorList>
    </citation>
    <scope>NUCLEOTIDE SEQUENCE [LARGE SCALE GENOMIC DNA]</scope>
    <source>
        <strain evidence="2 3">DSM 19436</strain>
    </source>
</reference>